<dbReference type="Proteomes" id="UP000559256">
    <property type="component" value="Unassembled WGS sequence"/>
</dbReference>
<evidence type="ECO:0000259" key="3">
    <source>
        <dbReference type="SMART" id="SM00906"/>
    </source>
</evidence>
<keyword evidence="1" id="KW-0539">Nucleus</keyword>
<sequence length="489" mass="55676">MGVAYAARHIFIVDFRYVSRMREGKLEELGQPSQLQTVEDPESPSSPRSIPTSVSTSSTCRLEAIAPRELLLQIISCFFDFVYPNIPCIHKPSFMKDLEERREEHDSVFFAQVMSLIATTLAQTPGPCIPLEGDALRSLAKRCYETSRSIVSISYDPPTTMHIVLRYFDATYVYRLGNDSATRHAAFGEAIQIGYTLRFHKEEYCKDLGVIDGQIRRRIFWVIYGADQSNAIENAWPINLRLEDCTVDFPAAVDDEYITEQGILTQPPHQTPIVSGLIYLSRMFALQGELLARIRIDERSPPKDRFAVARLEEVEAIHEKIMNVMNTAPDSLRLQDERYSPTLNRFANIGDSAYQLLDEYFADPGLMNSNAFDVKKADLLVTQQRVRFVVEEYHGRLTLALNGHLDPVVQKQKRELVMEDLLRILHGVPIQAIAANGPAICHKIRYVASALLPELDSQSENQTKTQQYLFEFLNVLTEIEKQFSVIYQC</sequence>
<comment type="caution">
    <text evidence="4">The sequence shown here is derived from an EMBL/GenBank/DDBJ whole genome shotgun (WGS) entry which is preliminary data.</text>
</comment>
<dbReference type="Pfam" id="PF04082">
    <property type="entry name" value="Fungal_trans"/>
    <property type="match status" value="1"/>
</dbReference>
<keyword evidence="5" id="KW-1185">Reference proteome</keyword>
<reference evidence="4 5" key="1">
    <citation type="journal article" date="2020" name="ISME J.">
        <title>Uncovering the hidden diversity of litter-decomposition mechanisms in mushroom-forming fungi.</title>
        <authorList>
            <person name="Floudas D."/>
            <person name="Bentzer J."/>
            <person name="Ahren D."/>
            <person name="Johansson T."/>
            <person name="Persson P."/>
            <person name="Tunlid A."/>
        </authorList>
    </citation>
    <scope>NUCLEOTIDE SEQUENCE [LARGE SCALE GENOMIC DNA]</scope>
    <source>
        <strain evidence="4 5">CBS 291.85</strain>
    </source>
</reference>
<dbReference type="PANTHER" id="PTHR31668">
    <property type="entry name" value="GLUCOSE TRANSPORT TRANSCRIPTION REGULATOR RGT1-RELATED-RELATED"/>
    <property type="match status" value="1"/>
</dbReference>
<proteinExistence type="predicted"/>
<dbReference type="SMART" id="SM00906">
    <property type="entry name" value="Fungal_trans"/>
    <property type="match status" value="1"/>
</dbReference>
<dbReference type="CDD" id="cd12148">
    <property type="entry name" value="fungal_TF_MHR"/>
    <property type="match status" value="1"/>
</dbReference>
<dbReference type="InterPro" id="IPR007219">
    <property type="entry name" value="XnlR_reg_dom"/>
</dbReference>
<dbReference type="GO" id="GO:0003677">
    <property type="term" value="F:DNA binding"/>
    <property type="evidence" value="ECO:0007669"/>
    <property type="project" value="InterPro"/>
</dbReference>
<evidence type="ECO:0000256" key="2">
    <source>
        <dbReference type="SAM" id="MobiDB-lite"/>
    </source>
</evidence>
<evidence type="ECO:0000313" key="4">
    <source>
        <dbReference type="EMBL" id="KAF5373732.1"/>
    </source>
</evidence>
<dbReference type="PANTHER" id="PTHR31668:SF30">
    <property type="entry name" value="ZN(II)2CYS6 TRANSCRIPTION FACTOR (EUROFUNG)"/>
    <property type="match status" value="1"/>
</dbReference>
<dbReference type="GO" id="GO:0008270">
    <property type="term" value="F:zinc ion binding"/>
    <property type="evidence" value="ECO:0007669"/>
    <property type="project" value="InterPro"/>
</dbReference>
<evidence type="ECO:0000256" key="1">
    <source>
        <dbReference type="ARBA" id="ARBA00023242"/>
    </source>
</evidence>
<accession>A0A8H5LY05</accession>
<dbReference type="EMBL" id="JAACJM010000003">
    <property type="protein sequence ID" value="KAF5373732.1"/>
    <property type="molecule type" value="Genomic_DNA"/>
</dbReference>
<dbReference type="AlphaFoldDB" id="A0A8H5LY05"/>
<feature type="compositionally biased region" description="Polar residues" evidence="2">
    <location>
        <begin position="31"/>
        <end position="54"/>
    </location>
</feature>
<gene>
    <name evidence="4" type="ORF">D9758_000799</name>
</gene>
<name>A0A8H5LY05_9AGAR</name>
<feature type="domain" description="Xylanolytic transcriptional activator regulatory" evidence="3">
    <location>
        <begin position="183"/>
        <end position="256"/>
    </location>
</feature>
<dbReference type="OrthoDB" id="1708823at2759"/>
<dbReference type="InterPro" id="IPR050797">
    <property type="entry name" value="Carb_Metab_Trans_Reg"/>
</dbReference>
<organism evidence="4 5">
    <name type="scientific">Tetrapyrgos nigripes</name>
    <dbReference type="NCBI Taxonomy" id="182062"/>
    <lineage>
        <taxon>Eukaryota</taxon>
        <taxon>Fungi</taxon>
        <taxon>Dikarya</taxon>
        <taxon>Basidiomycota</taxon>
        <taxon>Agaricomycotina</taxon>
        <taxon>Agaricomycetes</taxon>
        <taxon>Agaricomycetidae</taxon>
        <taxon>Agaricales</taxon>
        <taxon>Marasmiineae</taxon>
        <taxon>Marasmiaceae</taxon>
        <taxon>Tetrapyrgos</taxon>
    </lineage>
</organism>
<feature type="region of interest" description="Disordered" evidence="2">
    <location>
        <begin position="29"/>
        <end position="54"/>
    </location>
</feature>
<evidence type="ECO:0000313" key="5">
    <source>
        <dbReference type="Proteomes" id="UP000559256"/>
    </source>
</evidence>
<protein>
    <recommendedName>
        <fullName evidence="3">Xylanolytic transcriptional activator regulatory domain-containing protein</fullName>
    </recommendedName>
</protein>
<dbReference type="GO" id="GO:0006351">
    <property type="term" value="P:DNA-templated transcription"/>
    <property type="evidence" value="ECO:0007669"/>
    <property type="project" value="InterPro"/>
</dbReference>